<dbReference type="SUPFAM" id="SSF48371">
    <property type="entry name" value="ARM repeat"/>
    <property type="match status" value="1"/>
</dbReference>
<dbReference type="InterPro" id="IPR011989">
    <property type="entry name" value="ARM-like"/>
</dbReference>
<dbReference type="PANTHER" id="PTHR46710:SF1">
    <property type="entry name" value="ARM REPEAT PROTEIN INTERACTING WITH ABF2"/>
    <property type="match status" value="1"/>
</dbReference>
<feature type="repeat" description="ARM" evidence="2">
    <location>
        <begin position="675"/>
        <end position="717"/>
    </location>
</feature>
<dbReference type="PROSITE" id="PS50097">
    <property type="entry name" value="BTB"/>
    <property type="match status" value="1"/>
</dbReference>
<dbReference type="SMART" id="SM00185">
    <property type="entry name" value="ARM"/>
    <property type="match status" value="6"/>
</dbReference>
<feature type="region of interest" description="Disordered" evidence="3">
    <location>
        <begin position="185"/>
        <end position="255"/>
    </location>
</feature>
<evidence type="ECO:0000256" key="3">
    <source>
        <dbReference type="SAM" id="MobiDB-lite"/>
    </source>
</evidence>
<feature type="repeat" description="ARM" evidence="2">
    <location>
        <begin position="716"/>
        <end position="749"/>
    </location>
</feature>
<dbReference type="InterPro" id="IPR000210">
    <property type="entry name" value="BTB/POZ_dom"/>
</dbReference>
<dbReference type="AlphaFoldDB" id="A0A5B8MZT2"/>
<proteinExistence type="predicted"/>
<feature type="compositionally biased region" description="Gly residues" evidence="3">
    <location>
        <begin position="84"/>
        <end position="101"/>
    </location>
</feature>
<dbReference type="SUPFAM" id="SSF54695">
    <property type="entry name" value="POZ domain"/>
    <property type="match status" value="1"/>
</dbReference>
<sequence length="1058" mass="115419">MEEEGGSGRGVEEEGGEERVRPSSKPGVGRTTEEEEALLYVLWDDDEDELEDEDLDHEDHEAEEILKAKEKTRFHMLFGKKRGSAGGGEASTSNGAGGSGSGDRHAGGACLIHHGSPGANARGGAAKTPAAQAQDPAKSLDNCMEDLLDVLKDRSSLKNSPELIDQLHKVMPSLHALLNDALQGRKRSREYDDEAEDGDAAPGKSGKAVSTDAGTGKSPKVEEKDCAGKRGNAAERDGDSAARGTEGGQEPVRSKAEMKTLLQCNGMSLVPKFMGVLEQELFNQNTAQKKQREEKEKELSIWNQQNRRTRDRQGGAPRTPEWERNQNTVFYFTRKAKKAVHALASMVKIEESIGSIVESGGVRILIEIIRRCVNSKNVSVSRAQKAMNAKHKKSTSMSIHKSAEKILKNTCLIMGFVAMNGQHRRHVIEQGGVGALVNVLRCYSALCVQSQKGQGYMSESIQDQFSLQKGDFRPPHPNTSHTHNAHPQTGSQPAVQARTGAQEDKKAPTNLQSKGRTPMYTIARRAAGALANLAHEDVRTKNLVREEGGIPALVLLLKARESSVQTAAASTLKAIAFRNEDNKNQIVECGALGSLVCMLRSSDPSIHYEAVAVMSSLVHSSAHIKKLVLNCGALQPLINLLSSSDMESRREAALLLGQFANVQDPDYKSKIVQRGALGPLISMLSEGSVQVSEMAAFAIGRLAQNVDNQAGIVQAGGLQPLVQLLSSTYLNSQHNAAFALYGLSDNDDNVPHFLKSGCVSLLLNGKFHVQASKDCVRNTLRKLEEKIAQSHVLVHLKYLLSSEAADLGTRYYIATGLAHLAPQNALHNIFMENRGMDVLFLYALKSDCKNCQKESMDAIHTLGKRSSAFSKLPTLENGVKPGTYQAKQGTFLGENYLDCNKFSDVTFLVEGKRISGHRIAILAASKKAVEILEIDRDEIPVEGVECATWMKVLSFIYSGQVHVTEEDNAPELLEQAERLKLEGLKHACETFLISTIDAQSVGMIFDLAVKCNTCHLQKAAVWYTICEYSRLVQVLGLKTVTEMLSKMFPTFEDSLTFK</sequence>
<evidence type="ECO:0000313" key="5">
    <source>
        <dbReference type="EMBL" id="QDZ25185.1"/>
    </source>
</evidence>
<dbReference type="Proteomes" id="UP000316726">
    <property type="component" value="Chromosome 16"/>
</dbReference>
<feature type="region of interest" description="Disordered" evidence="3">
    <location>
        <begin position="468"/>
        <end position="514"/>
    </location>
</feature>
<name>A0A5B8MZT2_9CHLO</name>
<feature type="compositionally biased region" description="Basic and acidic residues" evidence="3">
    <location>
        <begin position="219"/>
        <end position="240"/>
    </location>
</feature>
<reference evidence="5 6" key="1">
    <citation type="submission" date="2018-07" db="EMBL/GenBank/DDBJ databases">
        <title>The complete nuclear genome of the prasinophyte Chloropicon primus (CCMP1205).</title>
        <authorList>
            <person name="Pombert J.-F."/>
            <person name="Otis C."/>
            <person name="Turmel M."/>
            <person name="Lemieux C."/>
        </authorList>
    </citation>
    <scope>NUCLEOTIDE SEQUENCE [LARGE SCALE GENOMIC DNA]</scope>
    <source>
        <strain evidence="5 6">CCMP1205</strain>
    </source>
</reference>
<dbReference type="Pfam" id="PF00514">
    <property type="entry name" value="Arm"/>
    <property type="match status" value="4"/>
</dbReference>
<dbReference type="InterPro" id="IPR000225">
    <property type="entry name" value="Armadillo"/>
</dbReference>
<gene>
    <name evidence="5" type="ORF">A3770_16p77030</name>
</gene>
<feature type="compositionally biased region" description="Acidic residues" evidence="3">
    <location>
        <begin position="33"/>
        <end position="56"/>
    </location>
</feature>
<feature type="region of interest" description="Disordered" evidence="3">
    <location>
        <begin position="1"/>
        <end position="62"/>
    </location>
</feature>
<organism evidence="5 6">
    <name type="scientific">Chloropicon primus</name>
    <dbReference type="NCBI Taxonomy" id="1764295"/>
    <lineage>
        <taxon>Eukaryota</taxon>
        <taxon>Viridiplantae</taxon>
        <taxon>Chlorophyta</taxon>
        <taxon>Chloropicophyceae</taxon>
        <taxon>Chloropicales</taxon>
        <taxon>Chloropicaceae</taxon>
        <taxon>Chloropicon</taxon>
    </lineage>
</organism>
<dbReference type="Pfam" id="PF00651">
    <property type="entry name" value="BTB"/>
    <property type="match status" value="1"/>
</dbReference>
<dbReference type="PANTHER" id="PTHR46710">
    <property type="entry name" value="ARM REPEAT PROTEIN INTERACTING WITH ABF2"/>
    <property type="match status" value="1"/>
</dbReference>
<comment type="pathway">
    <text evidence="1">Protein modification; protein ubiquitination.</text>
</comment>
<dbReference type="InterPro" id="IPR011333">
    <property type="entry name" value="SKP1/BTB/POZ_sf"/>
</dbReference>
<evidence type="ECO:0000256" key="2">
    <source>
        <dbReference type="PROSITE-ProRule" id="PRU00259"/>
    </source>
</evidence>
<evidence type="ECO:0000256" key="1">
    <source>
        <dbReference type="ARBA" id="ARBA00004906"/>
    </source>
</evidence>
<dbReference type="SMART" id="SM00225">
    <property type="entry name" value="BTB"/>
    <property type="match status" value="1"/>
</dbReference>
<protein>
    <recommendedName>
        <fullName evidence="4">BTB domain-containing protein</fullName>
    </recommendedName>
</protein>
<feature type="repeat" description="ARM" evidence="2">
    <location>
        <begin position="548"/>
        <end position="590"/>
    </location>
</feature>
<feature type="region of interest" description="Disordered" evidence="3">
    <location>
        <begin position="79"/>
        <end position="137"/>
    </location>
</feature>
<dbReference type="PROSITE" id="PS50176">
    <property type="entry name" value="ARM_REPEAT"/>
    <property type="match status" value="3"/>
</dbReference>
<dbReference type="InterPro" id="IPR016024">
    <property type="entry name" value="ARM-type_fold"/>
</dbReference>
<dbReference type="InterPro" id="IPR044282">
    <property type="entry name" value="ABAP1/ARIA"/>
</dbReference>
<evidence type="ECO:0000313" key="6">
    <source>
        <dbReference type="Proteomes" id="UP000316726"/>
    </source>
</evidence>
<dbReference type="OrthoDB" id="29145at2759"/>
<dbReference type="Gene3D" id="1.25.10.10">
    <property type="entry name" value="Leucine-rich Repeat Variant"/>
    <property type="match status" value="3"/>
</dbReference>
<feature type="compositionally biased region" description="Basic and acidic residues" evidence="3">
    <location>
        <begin position="290"/>
        <end position="299"/>
    </location>
</feature>
<dbReference type="EMBL" id="CP031049">
    <property type="protein sequence ID" value="QDZ25185.1"/>
    <property type="molecule type" value="Genomic_DNA"/>
</dbReference>
<dbReference type="STRING" id="1764295.A0A5B8MZT2"/>
<feature type="region of interest" description="Disordered" evidence="3">
    <location>
        <begin position="287"/>
        <end position="322"/>
    </location>
</feature>
<keyword evidence="6" id="KW-1185">Reference proteome</keyword>
<evidence type="ECO:0000259" key="4">
    <source>
        <dbReference type="PROSITE" id="PS50097"/>
    </source>
</evidence>
<feature type="domain" description="BTB" evidence="4">
    <location>
        <begin position="903"/>
        <end position="965"/>
    </location>
</feature>
<dbReference type="Gene3D" id="3.30.710.10">
    <property type="entry name" value="Potassium Channel Kv1.1, Chain A"/>
    <property type="match status" value="1"/>
</dbReference>
<accession>A0A5B8MZT2</accession>
<feature type="compositionally biased region" description="Polar residues" evidence="3">
    <location>
        <begin position="478"/>
        <end position="494"/>
    </location>
</feature>